<protein>
    <submittedName>
        <fullName evidence="5">Helix-turn-helix transcriptional regulator</fullName>
    </submittedName>
</protein>
<dbReference type="InterPro" id="IPR020449">
    <property type="entry name" value="Tscrpt_reg_AraC-type_HTH"/>
</dbReference>
<dbReference type="PRINTS" id="PR00032">
    <property type="entry name" value="HTHARAC"/>
</dbReference>
<dbReference type="InterPro" id="IPR018060">
    <property type="entry name" value="HTH_AraC"/>
</dbReference>
<dbReference type="InterPro" id="IPR053142">
    <property type="entry name" value="PchR_regulatory_protein"/>
</dbReference>
<proteinExistence type="predicted"/>
<dbReference type="KEGG" id="rhoz:GXP67_18960"/>
<dbReference type="SUPFAM" id="SSF46689">
    <property type="entry name" value="Homeodomain-like"/>
    <property type="match status" value="1"/>
</dbReference>
<dbReference type="Gene3D" id="1.10.10.60">
    <property type="entry name" value="Homeodomain-like"/>
    <property type="match status" value="1"/>
</dbReference>
<dbReference type="EMBL" id="CP048222">
    <property type="protein sequence ID" value="QHT68576.1"/>
    <property type="molecule type" value="Genomic_DNA"/>
</dbReference>
<evidence type="ECO:0000259" key="4">
    <source>
        <dbReference type="PROSITE" id="PS01124"/>
    </source>
</evidence>
<evidence type="ECO:0000313" key="5">
    <source>
        <dbReference type="EMBL" id="QHT68576.1"/>
    </source>
</evidence>
<evidence type="ECO:0000256" key="2">
    <source>
        <dbReference type="ARBA" id="ARBA00023125"/>
    </source>
</evidence>
<keyword evidence="2" id="KW-0238">DNA-binding</keyword>
<dbReference type="PROSITE" id="PS01124">
    <property type="entry name" value="HTH_ARAC_FAMILY_2"/>
    <property type="match status" value="1"/>
</dbReference>
<accession>A0A6C0GKL3</accession>
<keyword evidence="1" id="KW-0805">Transcription regulation</keyword>
<sequence>MSDLIYPHSKTELEHHLSETIIRNHTTRFDITHQRLGQCSLAIDKYQDFSLMLTKYQTMDLSIQVPLKREENTLVMGFLLKGTYHLSCTCQTTMKPGSRMFNLFPTFKTTMQIPSETAIEDLIFKVQPSMLHGMLTSSDDPMSDYLYKYTVKKGRLHPFRTTFVMDAELWQMVQAIKNCPYQGKMKQLYIDSQIKLMLLHQLAFTYKLHKSRLEPADPKLTKADIEKLHELRLFLETHFLEIHTLESLSRQYGLNLFKLKYGFKKLFNTSVIKWLDDKKLQYAYQALQQENAYVVEIAEALGYNHYNNFSAAFKRKFGFSPQQLSNKYMMAG</sequence>
<dbReference type="RefSeq" id="WP_162444587.1">
    <property type="nucleotide sequence ID" value="NZ_CP048222.1"/>
</dbReference>
<evidence type="ECO:0000313" key="6">
    <source>
        <dbReference type="Proteomes" id="UP000480178"/>
    </source>
</evidence>
<name>A0A6C0GKL3_9BACT</name>
<evidence type="ECO:0000256" key="3">
    <source>
        <dbReference type="ARBA" id="ARBA00023163"/>
    </source>
</evidence>
<dbReference type="InterPro" id="IPR009057">
    <property type="entry name" value="Homeodomain-like_sf"/>
</dbReference>
<dbReference type="AlphaFoldDB" id="A0A6C0GKL3"/>
<organism evidence="5 6">
    <name type="scientific">Rhodocytophaga rosea</name>
    <dbReference type="NCBI Taxonomy" id="2704465"/>
    <lineage>
        <taxon>Bacteria</taxon>
        <taxon>Pseudomonadati</taxon>
        <taxon>Bacteroidota</taxon>
        <taxon>Cytophagia</taxon>
        <taxon>Cytophagales</taxon>
        <taxon>Rhodocytophagaceae</taxon>
        <taxon>Rhodocytophaga</taxon>
    </lineage>
</organism>
<dbReference type="SMART" id="SM00342">
    <property type="entry name" value="HTH_ARAC"/>
    <property type="match status" value="1"/>
</dbReference>
<keyword evidence="3" id="KW-0804">Transcription</keyword>
<dbReference type="GO" id="GO:0043565">
    <property type="term" value="F:sequence-specific DNA binding"/>
    <property type="evidence" value="ECO:0007669"/>
    <property type="project" value="InterPro"/>
</dbReference>
<reference evidence="5 6" key="1">
    <citation type="submission" date="2020-01" db="EMBL/GenBank/DDBJ databases">
        <authorList>
            <person name="Kim M.K."/>
        </authorList>
    </citation>
    <scope>NUCLEOTIDE SEQUENCE [LARGE SCALE GENOMIC DNA]</scope>
    <source>
        <strain evidence="5 6">172606-1</strain>
    </source>
</reference>
<dbReference type="Proteomes" id="UP000480178">
    <property type="component" value="Chromosome"/>
</dbReference>
<feature type="domain" description="HTH araC/xylS-type" evidence="4">
    <location>
        <begin position="229"/>
        <end position="327"/>
    </location>
</feature>
<keyword evidence="6" id="KW-1185">Reference proteome</keyword>
<dbReference type="GO" id="GO:0003700">
    <property type="term" value="F:DNA-binding transcription factor activity"/>
    <property type="evidence" value="ECO:0007669"/>
    <property type="project" value="InterPro"/>
</dbReference>
<dbReference type="Pfam" id="PF12833">
    <property type="entry name" value="HTH_18"/>
    <property type="match status" value="1"/>
</dbReference>
<gene>
    <name evidence="5" type="ORF">GXP67_18960</name>
</gene>
<evidence type="ECO:0000256" key="1">
    <source>
        <dbReference type="ARBA" id="ARBA00023015"/>
    </source>
</evidence>
<dbReference type="PANTHER" id="PTHR47893:SF1">
    <property type="entry name" value="REGULATORY PROTEIN PCHR"/>
    <property type="match status" value="1"/>
</dbReference>
<dbReference type="PANTHER" id="PTHR47893">
    <property type="entry name" value="REGULATORY PROTEIN PCHR"/>
    <property type="match status" value="1"/>
</dbReference>